<dbReference type="RefSeq" id="WP_311174244.1">
    <property type="nucleotide sequence ID" value="NZ_JASAYZ010000001.1"/>
</dbReference>
<accession>A0ABU2IIY6</accession>
<proteinExistence type="predicted"/>
<organism evidence="1 2">
    <name type="scientific">Listeria cossartiae subsp. cayugensis</name>
    <dbReference type="NCBI Taxonomy" id="2713505"/>
    <lineage>
        <taxon>Bacteria</taxon>
        <taxon>Bacillati</taxon>
        <taxon>Bacillota</taxon>
        <taxon>Bacilli</taxon>
        <taxon>Bacillales</taxon>
        <taxon>Listeriaceae</taxon>
        <taxon>Listeria</taxon>
        <taxon>Listeria cossartiae</taxon>
    </lineage>
</organism>
<gene>
    <name evidence="1" type="ORF">QJV37_00620</name>
</gene>
<name>A0ABU2IIY6_9LIST</name>
<sequence>MLFNRLTGDELLMGILMLSMRYQDGRLVNRLEVTTLKNAKTGERNGI</sequence>
<comment type="caution">
    <text evidence="1">The sequence shown here is derived from an EMBL/GenBank/DDBJ whole genome shotgun (WGS) entry which is preliminary data.</text>
</comment>
<dbReference type="EMBL" id="JASBAM010000001">
    <property type="protein sequence ID" value="MDT0112626.1"/>
    <property type="molecule type" value="Genomic_DNA"/>
</dbReference>
<keyword evidence="2" id="KW-1185">Reference proteome</keyword>
<evidence type="ECO:0000313" key="2">
    <source>
        <dbReference type="Proteomes" id="UP001252688"/>
    </source>
</evidence>
<evidence type="ECO:0000313" key="1">
    <source>
        <dbReference type="EMBL" id="MDT0112626.1"/>
    </source>
</evidence>
<dbReference type="Proteomes" id="UP001252688">
    <property type="component" value="Unassembled WGS sequence"/>
</dbReference>
<protein>
    <submittedName>
        <fullName evidence="1">Uncharacterized protein</fullName>
    </submittedName>
</protein>
<reference evidence="1 2" key="1">
    <citation type="submission" date="2023-05" db="EMBL/GenBank/DDBJ databases">
        <title>A Combination of Whole Genome Sequencing and Metagenomics Reveals Diversity of Listeria spp. in Soil Collected from the Nantahala National Forest.</title>
        <authorList>
            <person name="Wang J."/>
            <person name="Schamp C.N."/>
            <person name="Hudson L.K."/>
            <person name="Chaggar H.K."/>
            <person name="Bryan D.W."/>
            <person name="Radosevich M."/>
            <person name="Denes T.G."/>
        </authorList>
    </citation>
    <scope>NUCLEOTIDE SEQUENCE [LARGE SCALE GENOMIC DNA]</scope>
    <source>
        <strain evidence="1 2">UTK S2-0002</strain>
    </source>
</reference>